<evidence type="ECO:0000313" key="1">
    <source>
        <dbReference type="EMBL" id="MCS5709274.1"/>
    </source>
</evidence>
<dbReference type="GO" id="GO:0015562">
    <property type="term" value="F:efflux transmembrane transporter activity"/>
    <property type="evidence" value="ECO:0007669"/>
    <property type="project" value="InterPro"/>
</dbReference>
<protein>
    <submittedName>
        <fullName evidence="1">TolC family protein</fullName>
    </submittedName>
</protein>
<dbReference type="SUPFAM" id="SSF56954">
    <property type="entry name" value="Outer membrane efflux proteins (OEP)"/>
    <property type="match status" value="1"/>
</dbReference>
<reference evidence="1" key="1">
    <citation type="journal article" date="2016" name="Genome Announc.">
        <title>Draft Genome Sequences of Two Novel Amoeba-Resistant Intranuclear Bacteria, 'Candidatus Berkiella cookevillensis' and 'Candidatus Berkiella aquae'.</title>
        <authorList>
            <person name="Mehari Y.T."/>
            <person name="Arivett B.A."/>
            <person name="Farone A.L."/>
            <person name="Gunderson J.H."/>
            <person name="Farone M.B."/>
        </authorList>
    </citation>
    <scope>NUCLEOTIDE SEQUENCE</scope>
    <source>
        <strain evidence="1">CC99</strain>
    </source>
</reference>
<reference evidence="1" key="2">
    <citation type="submission" date="2021-06" db="EMBL/GenBank/DDBJ databases">
        <title>Genomic Description and Analysis of Intracellular Bacteria, Candidatus Berkiella cookevillensis and Candidatus Berkiella aquae.</title>
        <authorList>
            <person name="Kidane D.T."/>
            <person name="Mehari Y.T."/>
            <person name="Rice F.C."/>
            <person name="Arivett B.A."/>
            <person name="Farone A.L."/>
            <person name="Berk S.G."/>
            <person name="Farone M.B."/>
        </authorList>
    </citation>
    <scope>NUCLEOTIDE SEQUENCE</scope>
    <source>
        <strain evidence="1">CC99</strain>
    </source>
</reference>
<name>A0AAE3HSD3_9GAMM</name>
<dbReference type="PANTHER" id="PTHR30203">
    <property type="entry name" value="OUTER MEMBRANE CATION EFFLUX PROTEIN"/>
    <property type="match status" value="1"/>
</dbReference>
<dbReference type="Proteomes" id="UP000051494">
    <property type="component" value="Unassembled WGS sequence"/>
</dbReference>
<dbReference type="InterPro" id="IPR010131">
    <property type="entry name" value="MdtP/NodT-like"/>
</dbReference>
<dbReference type="PANTHER" id="PTHR30203:SF24">
    <property type="entry name" value="BLR4935 PROTEIN"/>
    <property type="match status" value="1"/>
</dbReference>
<organism evidence="1 2">
    <name type="scientific">Candidatus Berkiella cookevillensis</name>
    <dbReference type="NCBI Taxonomy" id="437022"/>
    <lineage>
        <taxon>Bacteria</taxon>
        <taxon>Pseudomonadati</taxon>
        <taxon>Pseudomonadota</taxon>
        <taxon>Gammaproteobacteria</taxon>
        <taxon>Candidatus Berkiellales</taxon>
        <taxon>Candidatus Berkiellaceae</taxon>
        <taxon>Candidatus Berkiella</taxon>
    </lineage>
</organism>
<dbReference type="EMBL" id="LKHV02000001">
    <property type="protein sequence ID" value="MCS5709274.1"/>
    <property type="molecule type" value="Genomic_DNA"/>
</dbReference>
<evidence type="ECO:0000313" key="2">
    <source>
        <dbReference type="Proteomes" id="UP000051494"/>
    </source>
</evidence>
<keyword evidence="2" id="KW-1185">Reference proteome</keyword>
<accession>A0AAE3HSD3</accession>
<dbReference type="AlphaFoldDB" id="A0AAE3HSD3"/>
<comment type="caution">
    <text evidence="1">The sequence shown here is derived from an EMBL/GenBank/DDBJ whole genome shotgun (WGS) entry which is preliminary data.</text>
</comment>
<proteinExistence type="predicted"/>
<sequence>MHIISSTVMKNGLNKRSRRIINIAFLLLLSGCATVSQDAGFSDTVSIVHKRIEQQPIWHRSKLDLAKNQSLIQSLLSQSLSADNAVRIALMNNAGLQLSLNELGIAQADLVQAGRIHNPSLSYLRVSQDEQYEIERRILFDVMGVLTMPLRVAIEKRRFEQAKIHAAIEILQFAAETKKAFYRAVAAQQIADYREQIKDAAEASALLALRMAQVGNLNKQEQAREQAFYAEAMGRFAQANLLAMSEREHLIQLMGLWGEQTQFQLPKRLPELPLVVQDIPEIEQQTLLNRLDIQVLKYKIEGTAKALGLTKATRFIDVLELGYARDSSKSEDERLHLDGYEISLQVPLFDWGGAKVARAEAIYMQSVWQLHELAVNARSEARQAYYAYRATYDLSKHYRDEVVPLRKNIFDESLLRYNGMLIGTFELLADAREQITSVNNYIEFLLNFWLADTELQTAIMVRSPNNNTLAAITDNASNE</sequence>
<dbReference type="Gene3D" id="1.20.1600.10">
    <property type="entry name" value="Outer membrane efflux proteins (OEP)"/>
    <property type="match status" value="1"/>
</dbReference>
<dbReference type="RefSeq" id="WP_200953523.1">
    <property type="nucleotide sequence ID" value="NZ_LKHV02000001.1"/>
</dbReference>
<gene>
    <name evidence="1" type="ORF">CC99x_010195</name>
</gene>